<sequence>MKEDRGWDRILNTVLYTNISADQGIGASDTYITWNFFDGVSVTDPHGYFNDVDVIGERSGVRTQDFTYEITWNKSLGANDVIIETKDFQSNAGLTVITDAWTSFPAKQVSYEIPEETSEETMMALYVDGGVMNHVFLTNDIDWNQTSVSDMKYFIQDEVIDVSQDEVVLEQEEGVIELFEDVTLSQKSMKIGSKYLKTLVVSGTVNSKVFSIGNAVTFNIIGPDGSESKINAVTTSDRTFEVPIILEGLKSGTYQLLPVHDTHTGETLSFRY</sequence>
<proteinExistence type="predicted"/>
<dbReference type="EMBL" id="KF900510">
    <property type="protein sequence ID" value="AIE97512.1"/>
    <property type="molecule type" value="Genomic_DNA"/>
</dbReference>
<organism evidence="1">
    <name type="scientific">uncultured marine thaumarchaeote KM3_01_C08</name>
    <dbReference type="NCBI Taxonomy" id="1455951"/>
    <lineage>
        <taxon>Archaea</taxon>
        <taxon>Nitrososphaerota</taxon>
        <taxon>environmental samples</taxon>
    </lineage>
</organism>
<protein>
    <submittedName>
        <fullName evidence="1">Uncharacterized protein</fullName>
    </submittedName>
</protein>
<evidence type="ECO:0000313" key="1">
    <source>
        <dbReference type="EMBL" id="AIE97512.1"/>
    </source>
</evidence>
<accession>A0A075G714</accession>
<dbReference type="AlphaFoldDB" id="A0A075G714"/>
<name>A0A075G714_9ARCH</name>
<reference evidence="1" key="1">
    <citation type="journal article" date="2014" name="Genome Biol. Evol.">
        <title>Pangenome evidence for extensive interdomain horizontal transfer affecting lineage core and shell genes in uncultured planktonic thaumarchaeota and euryarchaeota.</title>
        <authorList>
            <person name="Deschamps P."/>
            <person name="Zivanovic Y."/>
            <person name="Moreira D."/>
            <person name="Rodriguez-Valera F."/>
            <person name="Lopez-Garcia P."/>
        </authorList>
    </citation>
    <scope>NUCLEOTIDE SEQUENCE</scope>
</reference>